<sequence>MPSDLWTFALRLYTEPGVEQACLHLQEGGGDVCLLLTACWLGRRGAAFDASRLDNLLRVCEPWQEEVVKPLRTLRQNWRAQAQDDPALAGLREQIKALELEAERKLLARLESTADGWAEGGVEQVENWLLGCCPAREAADRDALDLLRAAALAL</sequence>
<dbReference type="EMBL" id="CP043311">
    <property type="protein sequence ID" value="QEY65509.1"/>
    <property type="molecule type" value="Genomic_DNA"/>
</dbReference>
<dbReference type="InterPro" id="IPR012659">
    <property type="entry name" value="CHP02444"/>
</dbReference>
<organism evidence="1 2">
    <name type="scientific">Metapseudomonas lalkuanensis</name>
    <dbReference type="NCBI Taxonomy" id="2604832"/>
    <lineage>
        <taxon>Bacteria</taxon>
        <taxon>Pseudomonadati</taxon>
        <taxon>Pseudomonadota</taxon>
        <taxon>Gammaproteobacteria</taxon>
        <taxon>Pseudomonadales</taxon>
        <taxon>Pseudomonadaceae</taxon>
        <taxon>Metapseudomonas</taxon>
    </lineage>
</organism>
<gene>
    <name evidence="1" type="ORF">FXN65_26890</name>
</gene>
<dbReference type="Pfam" id="PF09523">
    <property type="entry name" value="DUF2390"/>
    <property type="match status" value="1"/>
</dbReference>
<dbReference type="Proteomes" id="UP000327179">
    <property type="component" value="Chromosome"/>
</dbReference>
<evidence type="ECO:0000313" key="2">
    <source>
        <dbReference type="Proteomes" id="UP000327179"/>
    </source>
</evidence>
<proteinExistence type="predicted"/>
<dbReference type="RefSeq" id="WP_151138286.1">
    <property type="nucleotide sequence ID" value="NZ_CP043311.1"/>
</dbReference>
<dbReference type="NCBIfam" id="TIGR02444">
    <property type="entry name" value="TIGR02444 family protein"/>
    <property type="match status" value="1"/>
</dbReference>
<accession>A0A5J6QXL7</accession>
<name>A0A5J6QXL7_9GAMM</name>
<reference evidence="1 2" key="1">
    <citation type="submission" date="2019-08" db="EMBL/GenBank/DDBJ databases">
        <title>Whole-genome Sequencing of e-waste polymer degrading bacterium Pseudomonas sp. strain PE08.</title>
        <authorList>
            <person name="Kirdat K."/>
            <person name="Debbarma P."/>
            <person name="Narawade N."/>
            <person name="Suyal D."/>
            <person name="Thorat V."/>
            <person name="Shouche Y."/>
            <person name="Goel R."/>
            <person name="Yadav A."/>
        </authorList>
    </citation>
    <scope>NUCLEOTIDE SEQUENCE [LARGE SCALE GENOMIC DNA]</scope>
    <source>
        <strain evidence="1 2">PE08</strain>
    </source>
</reference>
<dbReference type="AlphaFoldDB" id="A0A5J6QXL7"/>
<protein>
    <submittedName>
        <fullName evidence="1">TIGR02444 family protein</fullName>
    </submittedName>
</protein>
<evidence type="ECO:0000313" key="1">
    <source>
        <dbReference type="EMBL" id="QEY65509.1"/>
    </source>
</evidence>
<dbReference type="KEGG" id="plal:FXN65_26890"/>
<keyword evidence="2" id="KW-1185">Reference proteome</keyword>